<evidence type="ECO:0000256" key="2">
    <source>
        <dbReference type="ARBA" id="ARBA00009776"/>
    </source>
</evidence>
<evidence type="ECO:0000256" key="6">
    <source>
        <dbReference type="ARBA" id="ARBA00022727"/>
    </source>
</evidence>
<dbReference type="NCBIfam" id="TIGR00041">
    <property type="entry name" value="DTMP_kinase"/>
    <property type="match status" value="1"/>
</dbReference>
<proteinExistence type="inferred from homology"/>
<dbReference type="EC" id="2.7.4.9" evidence="3"/>
<dbReference type="PANTHER" id="PTHR10344:SF1">
    <property type="entry name" value="THYMIDYLATE KINASE"/>
    <property type="match status" value="1"/>
</dbReference>
<dbReference type="PROSITE" id="PS01331">
    <property type="entry name" value="THYMIDYLATE_KINASE"/>
    <property type="match status" value="1"/>
</dbReference>
<evidence type="ECO:0000313" key="12">
    <source>
        <dbReference type="Proteomes" id="UP001174909"/>
    </source>
</evidence>
<dbReference type="SUPFAM" id="SSF52540">
    <property type="entry name" value="P-loop containing nucleoside triphosphate hydrolases"/>
    <property type="match status" value="1"/>
</dbReference>
<dbReference type="CDD" id="cd01672">
    <property type="entry name" value="TMPK"/>
    <property type="match status" value="1"/>
</dbReference>
<dbReference type="InterPro" id="IPR018095">
    <property type="entry name" value="Thymidylate_kin_CS"/>
</dbReference>
<evidence type="ECO:0000256" key="8">
    <source>
        <dbReference type="ARBA" id="ARBA00022777"/>
    </source>
</evidence>
<sequence>MRAELEKMARRGALIVFEGCDRVGKSTQCQRLVEALKTSGRQAESLSFPNRDTAIGKLINNYLNKKIELENHSIHLLFAANRWEMVPQMEKLLKSGTSLIVDRYAFSGVAYTAAKKTAEVDWCKWPDIGLPTPDVVFYLSLSPEAAQQRSMYGNERYEKAEFQAEVERQFQAMKDESWETIDASRSVDSIHREVLETSLRAIEENSHKDILPLWKREKLTL</sequence>
<organism evidence="11 12">
    <name type="scientific">Geodia barretti</name>
    <name type="common">Barrett's horny sponge</name>
    <dbReference type="NCBI Taxonomy" id="519541"/>
    <lineage>
        <taxon>Eukaryota</taxon>
        <taxon>Metazoa</taxon>
        <taxon>Porifera</taxon>
        <taxon>Demospongiae</taxon>
        <taxon>Heteroscleromorpha</taxon>
        <taxon>Tetractinellida</taxon>
        <taxon>Astrophorina</taxon>
        <taxon>Geodiidae</taxon>
        <taxon>Geodia</taxon>
    </lineage>
</organism>
<evidence type="ECO:0000313" key="11">
    <source>
        <dbReference type="EMBL" id="CAI8011469.1"/>
    </source>
</evidence>
<keyword evidence="9" id="KW-0067">ATP-binding</keyword>
<dbReference type="InterPro" id="IPR039430">
    <property type="entry name" value="Thymidylate_kin-like_dom"/>
</dbReference>
<protein>
    <recommendedName>
        <fullName evidence="4">Thymidylate kinase</fullName>
        <ecNumber evidence="3">2.7.4.9</ecNumber>
    </recommendedName>
</protein>
<dbReference type="Proteomes" id="UP001174909">
    <property type="component" value="Unassembled WGS sequence"/>
</dbReference>
<dbReference type="GO" id="GO:0005524">
    <property type="term" value="F:ATP binding"/>
    <property type="evidence" value="ECO:0007669"/>
    <property type="project" value="UniProtKB-KW"/>
</dbReference>
<evidence type="ECO:0000256" key="5">
    <source>
        <dbReference type="ARBA" id="ARBA00022679"/>
    </source>
</evidence>
<name>A0AA35W8S2_GEOBA</name>
<keyword evidence="5" id="KW-0808">Transferase</keyword>
<keyword evidence="8 11" id="KW-0418">Kinase</keyword>
<keyword evidence="6" id="KW-0545">Nucleotide biosynthesis</keyword>
<evidence type="ECO:0000256" key="9">
    <source>
        <dbReference type="ARBA" id="ARBA00022840"/>
    </source>
</evidence>
<evidence type="ECO:0000256" key="7">
    <source>
        <dbReference type="ARBA" id="ARBA00022741"/>
    </source>
</evidence>
<dbReference type="HAMAP" id="MF_00165">
    <property type="entry name" value="Thymidylate_kinase"/>
    <property type="match status" value="1"/>
</dbReference>
<evidence type="ECO:0000259" key="10">
    <source>
        <dbReference type="Pfam" id="PF02223"/>
    </source>
</evidence>
<comment type="similarity">
    <text evidence="2">Belongs to the thymidylate kinase family.</text>
</comment>
<dbReference type="GO" id="GO:0006233">
    <property type="term" value="P:dTDP biosynthetic process"/>
    <property type="evidence" value="ECO:0007669"/>
    <property type="project" value="InterPro"/>
</dbReference>
<reference evidence="11" key="1">
    <citation type="submission" date="2023-03" db="EMBL/GenBank/DDBJ databases">
        <authorList>
            <person name="Steffen K."/>
            <person name="Cardenas P."/>
        </authorList>
    </citation>
    <scope>NUCLEOTIDE SEQUENCE</scope>
</reference>
<dbReference type="GO" id="GO:0005634">
    <property type="term" value="C:nucleus"/>
    <property type="evidence" value="ECO:0007669"/>
    <property type="project" value="TreeGrafter"/>
</dbReference>
<dbReference type="FunFam" id="3.40.50.300:FF:000679">
    <property type="entry name" value="Thymidylate kinase"/>
    <property type="match status" value="1"/>
</dbReference>
<evidence type="ECO:0000256" key="3">
    <source>
        <dbReference type="ARBA" id="ARBA00012980"/>
    </source>
</evidence>
<dbReference type="PANTHER" id="PTHR10344">
    <property type="entry name" value="THYMIDYLATE KINASE"/>
    <property type="match status" value="1"/>
</dbReference>
<dbReference type="AlphaFoldDB" id="A0AA35W8S2"/>
<dbReference type="GO" id="GO:0004550">
    <property type="term" value="F:nucleoside diphosphate kinase activity"/>
    <property type="evidence" value="ECO:0007669"/>
    <property type="project" value="TreeGrafter"/>
</dbReference>
<dbReference type="GO" id="GO:0005829">
    <property type="term" value="C:cytosol"/>
    <property type="evidence" value="ECO:0007669"/>
    <property type="project" value="TreeGrafter"/>
</dbReference>
<gene>
    <name evidence="11" type="ORF">GBAR_LOCUS7395</name>
</gene>
<evidence type="ECO:0000256" key="4">
    <source>
        <dbReference type="ARBA" id="ARBA00017144"/>
    </source>
</evidence>
<dbReference type="InterPro" id="IPR027417">
    <property type="entry name" value="P-loop_NTPase"/>
</dbReference>
<dbReference type="GO" id="GO:0004798">
    <property type="term" value="F:dTMP kinase activity"/>
    <property type="evidence" value="ECO:0007669"/>
    <property type="project" value="UniProtKB-EC"/>
</dbReference>
<dbReference type="GO" id="GO:0006235">
    <property type="term" value="P:dTTP biosynthetic process"/>
    <property type="evidence" value="ECO:0007669"/>
    <property type="project" value="TreeGrafter"/>
</dbReference>
<keyword evidence="7" id="KW-0547">Nucleotide-binding</keyword>
<dbReference type="InterPro" id="IPR018094">
    <property type="entry name" value="Thymidylate_kinase"/>
</dbReference>
<comment type="pathway">
    <text evidence="1">Pyrimidine metabolism; dTTP biosynthesis.</text>
</comment>
<comment type="caution">
    <text evidence="11">The sequence shown here is derived from an EMBL/GenBank/DDBJ whole genome shotgun (WGS) entry which is preliminary data.</text>
</comment>
<evidence type="ECO:0000256" key="1">
    <source>
        <dbReference type="ARBA" id="ARBA00004992"/>
    </source>
</evidence>
<dbReference type="GO" id="GO:0006227">
    <property type="term" value="P:dUDP biosynthetic process"/>
    <property type="evidence" value="ECO:0007669"/>
    <property type="project" value="TreeGrafter"/>
</dbReference>
<dbReference type="GO" id="GO:0005739">
    <property type="term" value="C:mitochondrion"/>
    <property type="evidence" value="ECO:0007669"/>
    <property type="project" value="TreeGrafter"/>
</dbReference>
<keyword evidence="12" id="KW-1185">Reference proteome</keyword>
<accession>A0AA35W8S2</accession>
<dbReference type="Gene3D" id="3.40.50.300">
    <property type="entry name" value="P-loop containing nucleotide triphosphate hydrolases"/>
    <property type="match status" value="1"/>
</dbReference>
<dbReference type="EMBL" id="CASHTH010001102">
    <property type="protein sequence ID" value="CAI8011469.1"/>
    <property type="molecule type" value="Genomic_DNA"/>
</dbReference>
<dbReference type="Pfam" id="PF02223">
    <property type="entry name" value="Thymidylate_kin"/>
    <property type="match status" value="1"/>
</dbReference>
<feature type="domain" description="Thymidylate kinase-like" evidence="10">
    <location>
        <begin position="17"/>
        <end position="194"/>
    </location>
</feature>